<dbReference type="Proteomes" id="UP000006729">
    <property type="component" value="Chromosome 2"/>
</dbReference>
<keyword evidence="3" id="KW-1185">Reference proteome</keyword>
<keyword evidence="1" id="KW-0472">Membrane</keyword>
<organism evidence="2 3">
    <name type="scientific">Populus trichocarpa</name>
    <name type="common">Western balsam poplar</name>
    <name type="synonym">Populus balsamifera subsp. trichocarpa</name>
    <dbReference type="NCBI Taxonomy" id="3694"/>
    <lineage>
        <taxon>Eukaryota</taxon>
        <taxon>Viridiplantae</taxon>
        <taxon>Streptophyta</taxon>
        <taxon>Embryophyta</taxon>
        <taxon>Tracheophyta</taxon>
        <taxon>Spermatophyta</taxon>
        <taxon>Magnoliopsida</taxon>
        <taxon>eudicotyledons</taxon>
        <taxon>Gunneridae</taxon>
        <taxon>Pentapetalae</taxon>
        <taxon>rosids</taxon>
        <taxon>fabids</taxon>
        <taxon>Malpighiales</taxon>
        <taxon>Salicaceae</taxon>
        <taxon>Saliceae</taxon>
        <taxon>Populus</taxon>
    </lineage>
</organism>
<dbReference type="AlphaFoldDB" id="A0A2K2BPY8"/>
<evidence type="ECO:0000256" key="1">
    <source>
        <dbReference type="SAM" id="Phobius"/>
    </source>
</evidence>
<gene>
    <name evidence="2" type="ORF">POPTR_002G262200</name>
</gene>
<reference evidence="2 3" key="1">
    <citation type="journal article" date="2006" name="Science">
        <title>The genome of black cottonwood, Populus trichocarpa (Torr. &amp; Gray).</title>
        <authorList>
            <person name="Tuskan G.A."/>
            <person name="Difazio S."/>
            <person name="Jansson S."/>
            <person name="Bohlmann J."/>
            <person name="Grigoriev I."/>
            <person name="Hellsten U."/>
            <person name="Putnam N."/>
            <person name="Ralph S."/>
            <person name="Rombauts S."/>
            <person name="Salamov A."/>
            <person name="Schein J."/>
            <person name="Sterck L."/>
            <person name="Aerts A."/>
            <person name="Bhalerao R.R."/>
            <person name="Bhalerao R.P."/>
            <person name="Blaudez D."/>
            <person name="Boerjan W."/>
            <person name="Brun A."/>
            <person name="Brunner A."/>
            <person name="Busov V."/>
            <person name="Campbell M."/>
            <person name="Carlson J."/>
            <person name="Chalot M."/>
            <person name="Chapman J."/>
            <person name="Chen G.L."/>
            <person name="Cooper D."/>
            <person name="Coutinho P.M."/>
            <person name="Couturier J."/>
            <person name="Covert S."/>
            <person name="Cronk Q."/>
            <person name="Cunningham R."/>
            <person name="Davis J."/>
            <person name="Degroeve S."/>
            <person name="Dejardin A."/>
            <person name="Depamphilis C."/>
            <person name="Detter J."/>
            <person name="Dirks B."/>
            <person name="Dubchak I."/>
            <person name="Duplessis S."/>
            <person name="Ehlting J."/>
            <person name="Ellis B."/>
            <person name="Gendler K."/>
            <person name="Goodstein D."/>
            <person name="Gribskov M."/>
            <person name="Grimwood J."/>
            <person name="Groover A."/>
            <person name="Gunter L."/>
            <person name="Hamberger B."/>
            <person name="Heinze B."/>
            <person name="Helariutta Y."/>
            <person name="Henrissat B."/>
            <person name="Holligan D."/>
            <person name="Holt R."/>
            <person name="Huang W."/>
            <person name="Islam-Faridi N."/>
            <person name="Jones S."/>
            <person name="Jones-Rhoades M."/>
            <person name="Jorgensen R."/>
            <person name="Joshi C."/>
            <person name="Kangasjarvi J."/>
            <person name="Karlsson J."/>
            <person name="Kelleher C."/>
            <person name="Kirkpatrick R."/>
            <person name="Kirst M."/>
            <person name="Kohler A."/>
            <person name="Kalluri U."/>
            <person name="Larimer F."/>
            <person name="Leebens-Mack J."/>
            <person name="Leple J.C."/>
            <person name="Locascio P."/>
            <person name="Lou Y."/>
            <person name="Lucas S."/>
            <person name="Martin F."/>
            <person name="Montanini B."/>
            <person name="Napoli C."/>
            <person name="Nelson D.R."/>
            <person name="Nelson C."/>
            <person name="Nieminen K."/>
            <person name="Nilsson O."/>
            <person name="Pereda V."/>
            <person name="Peter G."/>
            <person name="Philippe R."/>
            <person name="Pilate G."/>
            <person name="Poliakov A."/>
            <person name="Razumovskaya J."/>
            <person name="Richardson P."/>
            <person name="Rinaldi C."/>
            <person name="Ritland K."/>
            <person name="Rouze P."/>
            <person name="Ryaboy D."/>
            <person name="Schmutz J."/>
            <person name="Schrader J."/>
            <person name="Segerman B."/>
            <person name="Shin H."/>
            <person name="Siddiqui A."/>
            <person name="Sterky F."/>
            <person name="Terry A."/>
            <person name="Tsai C.J."/>
            <person name="Uberbacher E."/>
            <person name="Unneberg P."/>
            <person name="Vahala J."/>
            <person name="Wall K."/>
            <person name="Wessler S."/>
            <person name="Yang G."/>
            <person name="Yin T."/>
            <person name="Douglas C."/>
            <person name="Marra M."/>
            <person name="Sandberg G."/>
            <person name="Van de Peer Y."/>
            <person name="Rokhsar D."/>
        </authorList>
    </citation>
    <scope>NUCLEOTIDE SEQUENCE [LARGE SCALE GENOMIC DNA]</scope>
    <source>
        <strain evidence="3">cv. Nisqually</strain>
    </source>
</reference>
<proteinExistence type="predicted"/>
<evidence type="ECO:0000313" key="2">
    <source>
        <dbReference type="EMBL" id="PNT51843.1"/>
    </source>
</evidence>
<feature type="transmembrane region" description="Helical" evidence="1">
    <location>
        <begin position="46"/>
        <end position="65"/>
    </location>
</feature>
<keyword evidence="1" id="KW-0812">Transmembrane</keyword>
<accession>A0A2K2BPY8</accession>
<name>A0A2K2BPY8_POPTR</name>
<protein>
    <submittedName>
        <fullName evidence="2">Uncharacterized protein</fullName>
    </submittedName>
</protein>
<dbReference type="InParanoid" id="A0A2K2BPY8"/>
<keyword evidence="1" id="KW-1133">Transmembrane helix</keyword>
<sequence>MSDARELITDRQCPIREWMSSGFSYLLWDEEERRGGHMKRPRHEKGVFRVLTVFLDFLLCLRLPLQDRTK</sequence>
<evidence type="ECO:0000313" key="3">
    <source>
        <dbReference type="Proteomes" id="UP000006729"/>
    </source>
</evidence>
<dbReference type="EMBL" id="CM009291">
    <property type="protein sequence ID" value="PNT51843.1"/>
    <property type="molecule type" value="Genomic_DNA"/>
</dbReference>